<proteinExistence type="predicted"/>
<name>A0ABX0VF44_9HYPH</name>
<reference evidence="1 2" key="1">
    <citation type="submission" date="2020-03" db="EMBL/GenBank/DDBJ databases">
        <title>The genome sequence of Microvirga sp. c23x22.</title>
        <authorList>
            <person name="Zhang X."/>
        </authorList>
    </citation>
    <scope>NUCLEOTIDE SEQUENCE [LARGE SCALE GENOMIC DNA]</scope>
    <source>
        <strain evidence="2">c23x22</strain>
    </source>
</reference>
<dbReference type="InterPro" id="IPR001343">
    <property type="entry name" value="Hemolysn_Ca-bd"/>
</dbReference>
<evidence type="ECO:0000313" key="2">
    <source>
        <dbReference type="Proteomes" id="UP000707352"/>
    </source>
</evidence>
<evidence type="ECO:0000313" key="1">
    <source>
        <dbReference type="EMBL" id="NIX78464.1"/>
    </source>
</evidence>
<comment type="caution">
    <text evidence="1">The sequence shown here is derived from an EMBL/GenBank/DDBJ whole genome shotgun (WGS) entry which is preliminary data.</text>
</comment>
<gene>
    <name evidence="1" type="ORF">HB375_17900</name>
</gene>
<accession>A0ABX0VF44</accession>
<dbReference type="InterPro" id="IPR011049">
    <property type="entry name" value="Serralysin-like_metalloprot_C"/>
</dbReference>
<organism evidence="1 2">
    <name type="scientific">Microvirga terricola</name>
    <dbReference type="NCBI Taxonomy" id="2719797"/>
    <lineage>
        <taxon>Bacteria</taxon>
        <taxon>Pseudomonadati</taxon>
        <taxon>Pseudomonadota</taxon>
        <taxon>Alphaproteobacteria</taxon>
        <taxon>Hyphomicrobiales</taxon>
        <taxon>Methylobacteriaceae</taxon>
        <taxon>Microvirga</taxon>
    </lineage>
</organism>
<dbReference type="Proteomes" id="UP000707352">
    <property type="component" value="Unassembled WGS sequence"/>
</dbReference>
<dbReference type="RefSeq" id="WP_205800266.1">
    <property type="nucleotide sequence ID" value="NZ_JAATJS010000013.1"/>
</dbReference>
<dbReference type="Gene3D" id="2.150.10.10">
    <property type="entry name" value="Serralysin-like metalloprotease, C-terminal"/>
    <property type="match status" value="1"/>
</dbReference>
<keyword evidence="2" id="KW-1185">Reference proteome</keyword>
<protein>
    <submittedName>
        <fullName evidence="1">Calcium-binding protein</fullName>
    </submittedName>
</protein>
<dbReference type="EMBL" id="JAATJS010000013">
    <property type="protein sequence ID" value="NIX78464.1"/>
    <property type="molecule type" value="Genomic_DNA"/>
</dbReference>
<feature type="non-terminal residue" evidence="1">
    <location>
        <position position="1"/>
    </location>
</feature>
<dbReference type="SUPFAM" id="SSF51120">
    <property type="entry name" value="beta-Roll"/>
    <property type="match status" value="1"/>
</dbReference>
<dbReference type="Pfam" id="PF00353">
    <property type="entry name" value="HemolysinCabind"/>
    <property type="match status" value="1"/>
</dbReference>
<sequence>ILTGDAFANRIYGGLGKDTLSGGAGRDVFVFNTKLNAKTNVDKITDFNVKDDTIWLDNAIFRKLGKGSLDKPGKLNKAFFAIGAEAKDKNDYLIYDPSKGTLAYDADGSGSNKAIAFATIGPKHKLTAADFMVI</sequence>